<evidence type="ECO:0000313" key="13">
    <source>
        <dbReference type="Proteomes" id="UP001153269"/>
    </source>
</evidence>
<dbReference type="EMBL" id="CADEAL010000175">
    <property type="protein sequence ID" value="CAB1415795.1"/>
    <property type="molecule type" value="Genomic_DNA"/>
</dbReference>
<dbReference type="InterPro" id="IPR013783">
    <property type="entry name" value="Ig-like_fold"/>
</dbReference>
<keyword evidence="7" id="KW-0325">Glycoprotein</keyword>
<feature type="transmembrane region" description="Helical" evidence="9">
    <location>
        <begin position="149"/>
        <end position="170"/>
    </location>
</feature>
<evidence type="ECO:0000256" key="8">
    <source>
        <dbReference type="SAM" id="MobiDB-lite"/>
    </source>
</evidence>
<dbReference type="Proteomes" id="UP001153269">
    <property type="component" value="Unassembled WGS sequence"/>
</dbReference>
<dbReference type="InterPro" id="IPR036179">
    <property type="entry name" value="Ig-like_dom_sf"/>
</dbReference>
<dbReference type="InterPro" id="IPR052051">
    <property type="entry name" value="TCR_complex_component"/>
</dbReference>
<dbReference type="AlphaFoldDB" id="A0A9N7TMP9"/>
<evidence type="ECO:0000256" key="7">
    <source>
        <dbReference type="ARBA" id="ARBA00023180"/>
    </source>
</evidence>
<protein>
    <recommendedName>
        <fullName evidence="11">Ig-like domain-containing protein</fullName>
    </recommendedName>
</protein>
<feature type="signal peptide" evidence="10">
    <location>
        <begin position="1"/>
        <end position="25"/>
    </location>
</feature>
<evidence type="ECO:0000256" key="1">
    <source>
        <dbReference type="ARBA" id="ARBA00004236"/>
    </source>
</evidence>
<feature type="region of interest" description="Disordered" evidence="8">
    <location>
        <begin position="204"/>
        <end position="233"/>
    </location>
</feature>
<dbReference type="SUPFAM" id="SSF48726">
    <property type="entry name" value="Immunoglobulin"/>
    <property type="match status" value="1"/>
</dbReference>
<dbReference type="InterPro" id="IPR003599">
    <property type="entry name" value="Ig_sub"/>
</dbReference>
<dbReference type="PANTHER" id="PTHR19433:SF111">
    <property type="entry name" value="T CELL RECEPTOR ALPHA VARIABLE 4"/>
    <property type="match status" value="1"/>
</dbReference>
<dbReference type="InterPro" id="IPR007110">
    <property type="entry name" value="Ig-like_dom"/>
</dbReference>
<dbReference type="PROSITE" id="PS50835">
    <property type="entry name" value="IG_LIKE"/>
    <property type="match status" value="1"/>
</dbReference>
<evidence type="ECO:0000256" key="5">
    <source>
        <dbReference type="ARBA" id="ARBA00023136"/>
    </source>
</evidence>
<feature type="chain" id="PRO_5040486223" description="Ig-like domain-containing protein" evidence="10">
    <location>
        <begin position="26"/>
        <end position="233"/>
    </location>
</feature>
<evidence type="ECO:0000256" key="10">
    <source>
        <dbReference type="SAM" id="SignalP"/>
    </source>
</evidence>
<evidence type="ECO:0000259" key="11">
    <source>
        <dbReference type="PROSITE" id="PS50835"/>
    </source>
</evidence>
<organism evidence="12 13">
    <name type="scientific">Pleuronectes platessa</name>
    <name type="common">European plaice</name>
    <dbReference type="NCBI Taxonomy" id="8262"/>
    <lineage>
        <taxon>Eukaryota</taxon>
        <taxon>Metazoa</taxon>
        <taxon>Chordata</taxon>
        <taxon>Craniata</taxon>
        <taxon>Vertebrata</taxon>
        <taxon>Euteleostomi</taxon>
        <taxon>Actinopterygii</taxon>
        <taxon>Neopterygii</taxon>
        <taxon>Teleostei</taxon>
        <taxon>Neoteleostei</taxon>
        <taxon>Acanthomorphata</taxon>
        <taxon>Carangaria</taxon>
        <taxon>Pleuronectiformes</taxon>
        <taxon>Pleuronectoidei</taxon>
        <taxon>Pleuronectidae</taxon>
        <taxon>Pleuronectes</taxon>
    </lineage>
</organism>
<dbReference type="Gene3D" id="2.60.40.10">
    <property type="entry name" value="Immunoglobulins"/>
    <property type="match status" value="1"/>
</dbReference>
<dbReference type="SMART" id="SM00406">
    <property type="entry name" value="IGv"/>
    <property type="match status" value="1"/>
</dbReference>
<gene>
    <name evidence="12" type="ORF">PLEPLA_LOCUS3513</name>
</gene>
<keyword evidence="6" id="KW-1015">Disulfide bond</keyword>
<keyword evidence="9" id="KW-1133">Transmembrane helix</keyword>
<comment type="caution">
    <text evidence="12">The sequence shown here is derived from an EMBL/GenBank/DDBJ whole genome shotgun (WGS) entry which is preliminary data.</text>
</comment>
<evidence type="ECO:0000256" key="9">
    <source>
        <dbReference type="SAM" id="Phobius"/>
    </source>
</evidence>
<keyword evidence="9" id="KW-0812">Transmembrane</keyword>
<dbReference type="GO" id="GO:0002376">
    <property type="term" value="P:immune system process"/>
    <property type="evidence" value="ECO:0007669"/>
    <property type="project" value="UniProtKB-KW"/>
</dbReference>
<evidence type="ECO:0000313" key="12">
    <source>
        <dbReference type="EMBL" id="CAB1415795.1"/>
    </source>
</evidence>
<dbReference type="SMART" id="SM00409">
    <property type="entry name" value="IG"/>
    <property type="match status" value="1"/>
</dbReference>
<keyword evidence="4" id="KW-0391">Immunity</keyword>
<evidence type="ECO:0000256" key="3">
    <source>
        <dbReference type="ARBA" id="ARBA00022729"/>
    </source>
</evidence>
<dbReference type="GO" id="GO:0009617">
    <property type="term" value="P:response to bacterium"/>
    <property type="evidence" value="ECO:0007669"/>
    <property type="project" value="TreeGrafter"/>
</dbReference>
<evidence type="ECO:0000256" key="6">
    <source>
        <dbReference type="ARBA" id="ARBA00023157"/>
    </source>
</evidence>
<keyword evidence="5 9" id="KW-0472">Membrane</keyword>
<dbReference type="CDD" id="cd00099">
    <property type="entry name" value="IgV"/>
    <property type="match status" value="1"/>
</dbReference>
<evidence type="ECO:0000256" key="2">
    <source>
        <dbReference type="ARBA" id="ARBA00022475"/>
    </source>
</evidence>
<dbReference type="PANTHER" id="PTHR19433">
    <property type="entry name" value="T-CELL RECEPTOR ALPHA CHAIN V REGION-RELATED"/>
    <property type="match status" value="1"/>
</dbReference>
<sequence length="233" mass="26400">MRTTMNFTLLSAILCILSWISVSRCEFHVVEVQTGEEVTLLCTNYTSSPSYISWFRLENGSNTSHISSMLSLDTVASYFDGFEEEKFNMTSNVSNVFLQIKQVDLSDSGLYICGYKVGTDSRKFPAVYSVTYLKVKEKSDEQANLTIEILMGGLIIILIIIIIALVLKIWKLHTAHKEAQDLQDSKNVGSDDLNYAGLSFLPRAERSRRPAREREPEPNVVYATTMHSRNHRN</sequence>
<comment type="subcellular location">
    <subcellularLocation>
        <location evidence="1">Cell membrane</location>
    </subcellularLocation>
</comment>
<dbReference type="InterPro" id="IPR013106">
    <property type="entry name" value="Ig_V-set"/>
</dbReference>
<accession>A0A9N7TMP9</accession>
<evidence type="ECO:0000256" key="4">
    <source>
        <dbReference type="ARBA" id="ARBA00022859"/>
    </source>
</evidence>
<proteinExistence type="predicted"/>
<keyword evidence="13" id="KW-1185">Reference proteome</keyword>
<name>A0A9N7TMP9_PLEPL</name>
<reference evidence="12" key="1">
    <citation type="submission" date="2020-03" db="EMBL/GenBank/DDBJ databases">
        <authorList>
            <person name="Weist P."/>
        </authorList>
    </citation>
    <scope>NUCLEOTIDE SEQUENCE</scope>
</reference>
<keyword evidence="2" id="KW-1003">Cell membrane</keyword>
<feature type="compositionally biased region" description="Basic and acidic residues" evidence="8">
    <location>
        <begin position="204"/>
        <end position="217"/>
    </location>
</feature>
<feature type="domain" description="Ig-like" evidence="11">
    <location>
        <begin position="31"/>
        <end position="113"/>
    </location>
</feature>
<dbReference type="Pfam" id="PF07686">
    <property type="entry name" value="V-set"/>
    <property type="match status" value="1"/>
</dbReference>
<dbReference type="GO" id="GO:0005886">
    <property type="term" value="C:plasma membrane"/>
    <property type="evidence" value="ECO:0007669"/>
    <property type="project" value="UniProtKB-SubCell"/>
</dbReference>
<keyword evidence="3 10" id="KW-0732">Signal</keyword>